<dbReference type="InterPro" id="IPR011009">
    <property type="entry name" value="Kinase-like_dom_sf"/>
</dbReference>
<evidence type="ECO:0000256" key="9">
    <source>
        <dbReference type="ARBA" id="ARBA00022734"/>
    </source>
</evidence>
<keyword evidence="6" id="KW-0808">Transferase</keyword>
<keyword evidence="9" id="KW-0430">Lectin</keyword>
<evidence type="ECO:0000259" key="18">
    <source>
        <dbReference type="PROSITE" id="PS50011"/>
    </source>
</evidence>
<dbReference type="GO" id="GO:0002229">
    <property type="term" value="P:defense response to oomycetes"/>
    <property type="evidence" value="ECO:0007669"/>
    <property type="project" value="UniProtKB-ARBA"/>
</dbReference>
<dbReference type="AlphaFoldDB" id="A0A2K2CD09"/>
<evidence type="ECO:0000256" key="17">
    <source>
        <dbReference type="ARBA" id="ARBA00023180"/>
    </source>
</evidence>
<comment type="similarity">
    <text evidence="2">In the N-terminal section; belongs to the leguminous lectin family.</text>
</comment>
<name>A0A2K2CD09_POPTR</name>
<keyword evidence="13" id="KW-1133">Transmembrane helix</keyword>
<evidence type="ECO:0000256" key="2">
    <source>
        <dbReference type="ARBA" id="ARBA00008536"/>
    </source>
</evidence>
<comment type="similarity">
    <text evidence="3">In the C-terminal section; belongs to the protein kinase superfamily. Ser/Thr protein kinase family.</text>
</comment>
<keyword evidence="7" id="KW-0812">Transmembrane</keyword>
<dbReference type="SMART" id="SM00220">
    <property type="entry name" value="S_TKc"/>
    <property type="match status" value="1"/>
</dbReference>
<feature type="domain" description="Protein kinase" evidence="18">
    <location>
        <begin position="319"/>
        <end position="585"/>
    </location>
</feature>
<protein>
    <recommendedName>
        <fullName evidence="18">Protein kinase domain-containing protein</fullName>
    </recommendedName>
</protein>
<accession>A0A2K2CD09</accession>
<dbReference type="PROSITE" id="PS00108">
    <property type="entry name" value="PROTEIN_KINASE_ST"/>
    <property type="match status" value="1"/>
</dbReference>
<keyword evidence="20" id="KW-1185">Reference proteome</keyword>
<evidence type="ECO:0000256" key="8">
    <source>
        <dbReference type="ARBA" id="ARBA00022729"/>
    </source>
</evidence>
<dbReference type="InterPro" id="IPR001245">
    <property type="entry name" value="Ser-Thr/Tyr_kinase_cat_dom"/>
</dbReference>
<evidence type="ECO:0000256" key="13">
    <source>
        <dbReference type="ARBA" id="ARBA00022989"/>
    </source>
</evidence>
<dbReference type="InterPro" id="IPR000719">
    <property type="entry name" value="Prot_kinase_dom"/>
</dbReference>
<evidence type="ECO:0000256" key="12">
    <source>
        <dbReference type="ARBA" id="ARBA00022840"/>
    </source>
</evidence>
<dbReference type="Gene3D" id="3.30.200.20">
    <property type="entry name" value="Phosphorylase Kinase, domain 1"/>
    <property type="match status" value="1"/>
</dbReference>
<reference evidence="19 20" key="1">
    <citation type="journal article" date="2006" name="Science">
        <title>The genome of black cottonwood, Populus trichocarpa (Torr. &amp; Gray).</title>
        <authorList>
            <person name="Tuskan G.A."/>
            <person name="Difazio S."/>
            <person name="Jansson S."/>
            <person name="Bohlmann J."/>
            <person name="Grigoriev I."/>
            <person name="Hellsten U."/>
            <person name="Putnam N."/>
            <person name="Ralph S."/>
            <person name="Rombauts S."/>
            <person name="Salamov A."/>
            <person name="Schein J."/>
            <person name="Sterck L."/>
            <person name="Aerts A."/>
            <person name="Bhalerao R.R."/>
            <person name="Bhalerao R.P."/>
            <person name="Blaudez D."/>
            <person name="Boerjan W."/>
            <person name="Brun A."/>
            <person name="Brunner A."/>
            <person name="Busov V."/>
            <person name="Campbell M."/>
            <person name="Carlson J."/>
            <person name="Chalot M."/>
            <person name="Chapman J."/>
            <person name="Chen G.L."/>
            <person name="Cooper D."/>
            <person name="Coutinho P.M."/>
            <person name="Couturier J."/>
            <person name="Covert S."/>
            <person name="Cronk Q."/>
            <person name="Cunningham R."/>
            <person name="Davis J."/>
            <person name="Degroeve S."/>
            <person name="Dejardin A."/>
            <person name="Depamphilis C."/>
            <person name="Detter J."/>
            <person name="Dirks B."/>
            <person name="Dubchak I."/>
            <person name="Duplessis S."/>
            <person name="Ehlting J."/>
            <person name="Ellis B."/>
            <person name="Gendler K."/>
            <person name="Goodstein D."/>
            <person name="Gribskov M."/>
            <person name="Grimwood J."/>
            <person name="Groover A."/>
            <person name="Gunter L."/>
            <person name="Hamberger B."/>
            <person name="Heinze B."/>
            <person name="Helariutta Y."/>
            <person name="Henrissat B."/>
            <person name="Holligan D."/>
            <person name="Holt R."/>
            <person name="Huang W."/>
            <person name="Islam-Faridi N."/>
            <person name="Jones S."/>
            <person name="Jones-Rhoades M."/>
            <person name="Jorgensen R."/>
            <person name="Joshi C."/>
            <person name="Kangasjarvi J."/>
            <person name="Karlsson J."/>
            <person name="Kelleher C."/>
            <person name="Kirkpatrick R."/>
            <person name="Kirst M."/>
            <person name="Kohler A."/>
            <person name="Kalluri U."/>
            <person name="Larimer F."/>
            <person name="Leebens-Mack J."/>
            <person name="Leple J.C."/>
            <person name="Locascio P."/>
            <person name="Lou Y."/>
            <person name="Lucas S."/>
            <person name="Martin F."/>
            <person name="Montanini B."/>
            <person name="Napoli C."/>
            <person name="Nelson D.R."/>
            <person name="Nelson C."/>
            <person name="Nieminen K."/>
            <person name="Nilsson O."/>
            <person name="Pereda V."/>
            <person name="Peter G."/>
            <person name="Philippe R."/>
            <person name="Pilate G."/>
            <person name="Poliakov A."/>
            <person name="Razumovskaya J."/>
            <person name="Richardson P."/>
            <person name="Rinaldi C."/>
            <person name="Ritland K."/>
            <person name="Rouze P."/>
            <person name="Ryaboy D."/>
            <person name="Schmutz J."/>
            <person name="Schrader J."/>
            <person name="Segerman B."/>
            <person name="Shin H."/>
            <person name="Siddiqui A."/>
            <person name="Sterky F."/>
            <person name="Terry A."/>
            <person name="Tsai C.J."/>
            <person name="Uberbacher E."/>
            <person name="Unneberg P."/>
            <person name="Vahala J."/>
            <person name="Wall K."/>
            <person name="Wessler S."/>
            <person name="Yang G."/>
            <person name="Yin T."/>
            <person name="Douglas C."/>
            <person name="Marra M."/>
            <person name="Sandberg G."/>
            <person name="Van de Peer Y."/>
            <person name="Rokhsar D."/>
        </authorList>
    </citation>
    <scope>NUCLEOTIDE SEQUENCE [LARGE SCALE GENOMIC DNA]</scope>
    <source>
        <strain evidence="20">cv. Nisqually</strain>
    </source>
</reference>
<evidence type="ECO:0000256" key="16">
    <source>
        <dbReference type="ARBA" id="ARBA00023170"/>
    </source>
</evidence>
<evidence type="ECO:0000256" key="11">
    <source>
        <dbReference type="ARBA" id="ARBA00022777"/>
    </source>
</evidence>
<dbReference type="PANTHER" id="PTHR27002:SF1063">
    <property type="entry name" value="RECEPTOR-LIKE SERINE_THREONINE-PROTEIN KINASE"/>
    <property type="match status" value="1"/>
</dbReference>
<comment type="subcellular location">
    <subcellularLocation>
        <location evidence="1">Cell membrane</location>
        <topology evidence="1">Single-pass type I membrane protein</topology>
    </subcellularLocation>
</comment>
<dbReference type="CDD" id="cd14066">
    <property type="entry name" value="STKc_IRAK"/>
    <property type="match status" value="1"/>
</dbReference>
<keyword evidence="5" id="KW-0723">Serine/threonine-protein kinase</keyword>
<dbReference type="Gene3D" id="1.10.510.10">
    <property type="entry name" value="Transferase(Phosphotransferase) domain 1"/>
    <property type="match status" value="1"/>
</dbReference>
<keyword evidence="4" id="KW-1003">Cell membrane</keyword>
<keyword evidence="15" id="KW-1015">Disulfide bond</keyword>
<dbReference type="SUPFAM" id="SSF51110">
    <property type="entry name" value="alpha-D-mannose-specific plant lectins"/>
    <property type="match status" value="1"/>
</dbReference>
<dbReference type="Pfam" id="PF08276">
    <property type="entry name" value="PAN_2"/>
    <property type="match status" value="1"/>
</dbReference>
<evidence type="ECO:0000256" key="3">
    <source>
        <dbReference type="ARBA" id="ARBA00010217"/>
    </source>
</evidence>
<dbReference type="Proteomes" id="UP000006729">
    <property type="component" value="Chromosome 1"/>
</dbReference>
<proteinExistence type="inferred from homology"/>
<dbReference type="EMBL" id="CM009290">
    <property type="protein sequence ID" value="PNT59916.1"/>
    <property type="molecule type" value="Genomic_DNA"/>
</dbReference>
<keyword evidence="16" id="KW-0675">Receptor</keyword>
<dbReference type="GO" id="GO:0004674">
    <property type="term" value="F:protein serine/threonine kinase activity"/>
    <property type="evidence" value="ECO:0000318"/>
    <property type="project" value="GO_Central"/>
</dbReference>
<dbReference type="GO" id="GO:0006955">
    <property type="term" value="P:immune response"/>
    <property type="evidence" value="ECO:0000318"/>
    <property type="project" value="GO_Central"/>
</dbReference>
<dbReference type="SUPFAM" id="SSF56112">
    <property type="entry name" value="Protein kinase-like (PK-like)"/>
    <property type="match status" value="1"/>
</dbReference>
<keyword evidence="8" id="KW-0732">Signal</keyword>
<gene>
    <name evidence="19" type="ORF">POPTR_001G441300</name>
</gene>
<sequence length="618" mass="69234">MKLTYSGGDPVEFYSSQSSTANITAILEDSGNFVLKDENSSSQQFLWQSFDFPTDTFLPGMKLGIDRRTGQNWSLVSWLSDIVPTPAGAFTFEWDTNGTELVIKRRDVIYWTRKEVDFSFINVSKAEEDYFMFTVSANQYAPQDQRNFSMWQLRSDGSVVDLTTSRTFGGPECKGNNTDAGCERWSGPTCRSNWNSFELRSGYFFETVPRKVDYNSSLSTSDCKDICWKNCTCVGVTPIANNANNTGCVFWYGSFTQGLTGNNIQHYIIVDQGSSEKYLFELLTMDATNDTLELENDGNKGHNLKVFSAATIMAATNSFSAENKLGQGGFGPVYKGTLPDGREIAVKRLSKSSGQGLVEFKNELILIAKLQHMNLVRLVGCCIQGEEKMLVYEYMPNKSLDSFIFGKELLDWKKRFEIIEGIAQGLLYLHKYSRLRIIHRDLKAGNILLDENLNPKISDFGMARIFKINDLQANTNQIVGTRAGYMSPEYVMEGIFSVKSDVFSFGVLLLEIVSGRKIHGHLQIDGRPLNLVGYVKFCSKDQLLRCIHVGLLCVEDNAVDRPIMSDVISMLTSEAQLTLPKQPAFSSARSIVEEKSLSKRAEIGTSINYVSLSTMDAR</sequence>
<dbReference type="InterPro" id="IPR008271">
    <property type="entry name" value="Ser/Thr_kinase_AS"/>
</dbReference>
<dbReference type="GO" id="GO:0005524">
    <property type="term" value="F:ATP binding"/>
    <property type="evidence" value="ECO:0007669"/>
    <property type="project" value="UniProtKB-KW"/>
</dbReference>
<evidence type="ECO:0000256" key="7">
    <source>
        <dbReference type="ARBA" id="ARBA00022692"/>
    </source>
</evidence>
<dbReference type="PROSITE" id="PS50011">
    <property type="entry name" value="PROTEIN_KINASE_DOM"/>
    <property type="match status" value="1"/>
</dbReference>
<keyword evidence="14" id="KW-0472">Membrane</keyword>
<dbReference type="GO" id="GO:0030246">
    <property type="term" value="F:carbohydrate binding"/>
    <property type="evidence" value="ECO:0007669"/>
    <property type="project" value="UniProtKB-KW"/>
</dbReference>
<dbReference type="InterPro" id="IPR003609">
    <property type="entry name" value="Pan_app"/>
</dbReference>
<evidence type="ECO:0000256" key="5">
    <source>
        <dbReference type="ARBA" id="ARBA00022527"/>
    </source>
</evidence>
<evidence type="ECO:0000256" key="10">
    <source>
        <dbReference type="ARBA" id="ARBA00022741"/>
    </source>
</evidence>
<organism evidence="19 20">
    <name type="scientific">Populus trichocarpa</name>
    <name type="common">Western balsam poplar</name>
    <name type="synonym">Populus balsamifera subsp. trichocarpa</name>
    <dbReference type="NCBI Taxonomy" id="3694"/>
    <lineage>
        <taxon>Eukaryota</taxon>
        <taxon>Viridiplantae</taxon>
        <taxon>Streptophyta</taxon>
        <taxon>Embryophyta</taxon>
        <taxon>Tracheophyta</taxon>
        <taxon>Spermatophyta</taxon>
        <taxon>Magnoliopsida</taxon>
        <taxon>eudicotyledons</taxon>
        <taxon>Gunneridae</taxon>
        <taxon>Pentapetalae</taxon>
        <taxon>rosids</taxon>
        <taxon>fabids</taxon>
        <taxon>Malpighiales</taxon>
        <taxon>Salicaceae</taxon>
        <taxon>Saliceae</taxon>
        <taxon>Populus</taxon>
    </lineage>
</organism>
<dbReference type="Pfam" id="PF01453">
    <property type="entry name" value="B_lectin"/>
    <property type="match status" value="1"/>
</dbReference>
<keyword evidence="10" id="KW-0547">Nucleotide-binding</keyword>
<keyword evidence="17" id="KW-0325">Glycoprotein</keyword>
<evidence type="ECO:0000313" key="20">
    <source>
        <dbReference type="Proteomes" id="UP000006729"/>
    </source>
</evidence>
<evidence type="ECO:0000256" key="14">
    <source>
        <dbReference type="ARBA" id="ARBA00023136"/>
    </source>
</evidence>
<evidence type="ECO:0000256" key="4">
    <source>
        <dbReference type="ARBA" id="ARBA00022475"/>
    </source>
</evidence>
<dbReference type="InterPro" id="IPR001480">
    <property type="entry name" value="Bulb-type_lectin_dom"/>
</dbReference>
<keyword evidence="12" id="KW-0067">ATP-binding</keyword>
<dbReference type="FunFam" id="1.10.510.10:FF:000240">
    <property type="entry name" value="Lectin-domain containing receptor kinase A4.3"/>
    <property type="match status" value="1"/>
</dbReference>
<dbReference type="InParanoid" id="A0A2K2CD09"/>
<evidence type="ECO:0000256" key="1">
    <source>
        <dbReference type="ARBA" id="ARBA00004251"/>
    </source>
</evidence>
<dbReference type="GO" id="GO:0005886">
    <property type="term" value="C:plasma membrane"/>
    <property type="evidence" value="ECO:0000318"/>
    <property type="project" value="GO_Central"/>
</dbReference>
<keyword evidence="11" id="KW-0418">Kinase</keyword>
<dbReference type="Pfam" id="PF07714">
    <property type="entry name" value="PK_Tyr_Ser-Thr"/>
    <property type="match status" value="1"/>
</dbReference>
<dbReference type="InterPro" id="IPR036426">
    <property type="entry name" value="Bulb-type_lectin_dom_sf"/>
</dbReference>
<dbReference type="GO" id="GO:0007165">
    <property type="term" value="P:signal transduction"/>
    <property type="evidence" value="ECO:0000318"/>
    <property type="project" value="GO_Central"/>
</dbReference>
<dbReference type="PANTHER" id="PTHR27002">
    <property type="entry name" value="RECEPTOR-LIKE SERINE/THREONINE-PROTEIN KINASE SD1-8"/>
    <property type="match status" value="1"/>
</dbReference>
<evidence type="ECO:0000313" key="19">
    <source>
        <dbReference type="EMBL" id="PNT59916.1"/>
    </source>
</evidence>
<evidence type="ECO:0000256" key="6">
    <source>
        <dbReference type="ARBA" id="ARBA00022679"/>
    </source>
</evidence>
<evidence type="ECO:0000256" key="15">
    <source>
        <dbReference type="ARBA" id="ARBA00023157"/>
    </source>
</evidence>
<dbReference type="FunFam" id="3.30.200.20:FF:000330">
    <property type="entry name" value="G-type lectin S-receptor-like serine/threonine-protein kinase At4g03230"/>
    <property type="match status" value="1"/>
</dbReference>